<evidence type="ECO:0000313" key="6">
    <source>
        <dbReference type="Proteomes" id="UP001172911"/>
    </source>
</evidence>
<dbReference type="Proteomes" id="UP001172911">
    <property type="component" value="Unassembled WGS sequence"/>
</dbReference>
<dbReference type="PANTHER" id="PTHR23026">
    <property type="entry name" value="NADPH NITROREDUCTASE"/>
    <property type="match status" value="1"/>
</dbReference>
<dbReference type="Gene3D" id="3.40.109.30">
    <property type="entry name" value="putative nitroreductase (tm1586), domain 2"/>
    <property type="match status" value="1"/>
</dbReference>
<evidence type="ECO:0000259" key="4">
    <source>
        <dbReference type="Pfam" id="PF14512"/>
    </source>
</evidence>
<comment type="caution">
    <text evidence="5">The sequence shown here is derived from an EMBL/GenBank/DDBJ whole genome shotgun (WGS) entry which is preliminary data.</text>
</comment>
<dbReference type="RefSeq" id="WP_304540603.1">
    <property type="nucleotide sequence ID" value="NZ_JARPTC010000002.1"/>
</dbReference>
<dbReference type="InterPro" id="IPR000415">
    <property type="entry name" value="Nitroreductase-like"/>
</dbReference>
<organism evidence="5 6">
    <name type="scientific">Desulforamulus aquiferis</name>
    <dbReference type="NCBI Taxonomy" id="1397668"/>
    <lineage>
        <taxon>Bacteria</taxon>
        <taxon>Bacillati</taxon>
        <taxon>Bacillota</taxon>
        <taxon>Clostridia</taxon>
        <taxon>Eubacteriales</taxon>
        <taxon>Peptococcaceae</taxon>
        <taxon>Desulforamulus</taxon>
    </lineage>
</organism>
<evidence type="ECO:0000256" key="2">
    <source>
        <dbReference type="ARBA" id="ARBA00022643"/>
    </source>
</evidence>
<reference evidence="5" key="1">
    <citation type="journal article" date="2023" name="J. Hazard. Mater.">
        <title>Anaerobic biodegradation of pyrene and benzo[a]pyrene by a new sulfate-reducing Desulforamulus aquiferis strain DSA.</title>
        <authorList>
            <person name="Zhang Z."/>
            <person name="Sun J."/>
            <person name="Gong X."/>
            <person name="Wang C."/>
            <person name="Wang H."/>
        </authorList>
    </citation>
    <scope>NUCLEOTIDE SEQUENCE</scope>
    <source>
        <strain evidence="5">DSA</strain>
    </source>
</reference>
<name>A0AAW7Z8Z6_9FIRM</name>
<keyword evidence="1" id="KW-0285">Flavoprotein</keyword>
<proteinExistence type="predicted"/>
<sequence length="285" mass="32659">MSQYFDRPIIEVIRDRTSVRTYKSDAIPEEIRQELMEFASTIQGPFQPKVRFQLINDGDIAKNTDGKIGTYGVIKGARSYIAGIVEKGEGDLEQLGYIFEKLILFATALNLGTCWLGGTFTRSGFEKLLKLQDHEMLPAITPVGYKVEKKRILESLMRFTAGSNNRKDWKELFFNEGFDKPIQQSEAGEYITPLEMVRLAPSASNKQPWRIVKMGEQWQFYLCSSKGYAKAMGYNIQRIDIGIAMCHFEMTVKESGRKGHWIIDTGEQKQKRTETMEHIASWVEE</sequence>
<evidence type="ECO:0000256" key="3">
    <source>
        <dbReference type="ARBA" id="ARBA00023002"/>
    </source>
</evidence>
<evidence type="ECO:0000256" key="1">
    <source>
        <dbReference type="ARBA" id="ARBA00022630"/>
    </source>
</evidence>
<protein>
    <submittedName>
        <fullName evidence="5">Nitroreductase family protein</fullName>
    </submittedName>
</protein>
<dbReference type="AlphaFoldDB" id="A0AAW7Z8Z6"/>
<dbReference type="InterPro" id="IPR050627">
    <property type="entry name" value="Nitroreductase/BluB"/>
</dbReference>
<keyword evidence="6" id="KW-1185">Reference proteome</keyword>
<dbReference type="Gene3D" id="3.40.109.10">
    <property type="entry name" value="NADH Oxidase"/>
    <property type="match status" value="1"/>
</dbReference>
<keyword evidence="3" id="KW-0560">Oxidoreductase</keyword>
<evidence type="ECO:0000313" key="5">
    <source>
        <dbReference type="EMBL" id="MDO7785911.1"/>
    </source>
</evidence>
<dbReference type="InterPro" id="IPR029478">
    <property type="entry name" value="TM1586_NiRdase"/>
</dbReference>
<dbReference type="GO" id="GO:0016491">
    <property type="term" value="F:oxidoreductase activity"/>
    <property type="evidence" value="ECO:0007669"/>
    <property type="project" value="UniProtKB-KW"/>
</dbReference>
<dbReference type="EMBL" id="JARPTC010000002">
    <property type="protein sequence ID" value="MDO7785911.1"/>
    <property type="molecule type" value="Genomic_DNA"/>
</dbReference>
<accession>A0AAW7Z8Z6</accession>
<gene>
    <name evidence="5" type="ORF">P6N53_01545</name>
</gene>
<dbReference type="CDD" id="cd02062">
    <property type="entry name" value="Nitro_FMN_reductase"/>
    <property type="match status" value="1"/>
</dbReference>
<keyword evidence="2" id="KW-0288">FMN</keyword>
<dbReference type="PANTHER" id="PTHR23026:SF90">
    <property type="entry name" value="IODOTYROSINE DEIODINASE 1"/>
    <property type="match status" value="1"/>
</dbReference>
<dbReference type="Pfam" id="PF14512">
    <property type="entry name" value="TM1586_NiRdase"/>
    <property type="match status" value="1"/>
</dbReference>
<dbReference type="SUPFAM" id="SSF55469">
    <property type="entry name" value="FMN-dependent nitroreductase-like"/>
    <property type="match status" value="1"/>
</dbReference>
<reference evidence="5" key="2">
    <citation type="submission" date="2023-03" db="EMBL/GenBank/DDBJ databases">
        <authorList>
            <person name="Zhang Z."/>
        </authorList>
    </citation>
    <scope>NUCLEOTIDE SEQUENCE</scope>
    <source>
        <strain evidence="5">DSA</strain>
    </source>
</reference>
<feature type="domain" description="Putative nitroreductase TM1586" evidence="4">
    <location>
        <begin position="9"/>
        <end position="251"/>
    </location>
</feature>